<keyword evidence="2" id="KW-1185">Reference proteome</keyword>
<protein>
    <recommendedName>
        <fullName evidence="3">Histidine phosphatase family protein</fullName>
    </recommendedName>
</protein>
<dbReference type="RefSeq" id="WP_320944037.1">
    <property type="nucleotide sequence ID" value="NZ_BAABEU010000007.1"/>
</dbReference>
<proteinExistence type="predicted"/>
<accession>A0ABZ0SVA1</accession>
<evidence type="ECO:0000313" key="1">
    <source>
        <dbReference type="EMBL" id="WPR91336.1"/>
    </source>
</evidence>
<sequence length="128" mass="14351">MPLMLGPLLTDAGVDPTWVLVIRHGFAQESQESGLTGLHSDSTHSEILEYTRRQSADSRRFPATPPPLWVVFIKEGGDQARLWSVLENRGEVENTGIIRTFDAIESEHMADLRNRLVMGWRSPRARGG</sequence>
<organism evidence="1 2">
    <name type="scientific">Microbacterium rhizosphaerae</name>
    <dbReference type="NCBI Taxonomy" id="1678237"/>
    <lineage>
        <taxon>Bacteria</taxon>
        <taxon>Bacillati</taxon>
        <taxon>Actinomycetota</taxon>
        <taxon>Actinomycetes</taxon>
        <taxon>Micrococcales</taxon>
        <taxon>Microbacteriaceae</taxon>
        <taxon>Microbacterium</taxon>
    </lineage>
</organism>
<reference evidence="1 2" key="1">
    <citation type="submission" date="2023-11" db="EMBL/GenBank/DDBJ databases">
        <title>Genome sequence of Microbacterium rhizosphaerae KACC 19337.</title>
        <authorList>
            <person name="Choi H."/>
            <person name="Kim S."/>
            <person name="Kim Y."/>
            <person name="Kwon S.-W."/>
            <person name="Heo J."/>
        </authorList>
    </citation>
    <scope>NUCLEOTIDE SEQUENCE [LARGE SCALE GENOMIC DNA]</scope>
    <source>
        <strain evidence="1 2">KACC 19337</strain>
    </source>
</reference>
<dbReference type="EMBL" id="CP139368">
    <property type="protein sequence ID" value="WPR91336.1"/>
    <property type="molecule type" value="Genomic_DNA"/>
</dbReference>
<name>A0ABZ0SVA1_9MICO</name>
<gene>
    <name evidence="1" type="ORF">SM116_08690</name>
</gene>
<evidence type="ECO:0000313" key="2">
    <source>
        <dbReference type="Proteomes" id="UP001323798"/>
    </source>
</evidence>
<evidence type="ECO:0008006" key="3">
    <source>
        <dbReference type="Google" id="ProtNLM"/>
    </source>
</evidence>
<dbReference type="Proteomes" id="UP001323798">
    <property type="component" value="Chromosome"/>
</dbReference>